<evidence type="ECO:0000259" key="1">
    <source>
        <dbReference type="SMART" id="SM00225"/>
    </source>
</evidence>
<dbReference type="ExpressionAtlas" id="A0A5F8AE07">
    <property type="expression patterns" value="baseline"/>
</dbReference>
<name>A0A5F8AE07_MACMU</name>
<dbReference type="InterPro" id="IPR000210">
    <property type="entry name" value="BTB/POZ_dom"/>
</dbReference>
<dbReference type="FunFam" id="3.30.710.10:FF:000005">
    <property type="entry name" value="Potassium channel tetramerization domain-containing 17"/>
    <property type="match status" value="1"/>
</dbReference>
<dbReference type="Pfam" id="PF02214">
    <property type="entry name" value="BTB_2"/>
    <property type="match status" value="1"/>
</dbReference>
<dbReference type="Ensembl" id="ENSMMUT00000091686.1">
    <property type="protein sequence ID" value="ENSMMUP00000076107.1"/>
    <property type="gene ID" value="ENSMMUG00000015942.4"/>
</dbReference>
<evidence type="ECO:0000313" key="4">
    <source>
        <dbReference type="VGNC" id="VGNC:73876"/>
    </source>
</evidence>
<accession>A0A5F8AE07</accession>
<dbReference type="Proteomes" id="UP000006718">
    <property type="component" value="Chromosome 20"/>
</dbReference>
<evidence type="ECO:0000313" key="3">
    <source>
        <dbReference type="Proteomes" id="UP000006718"/>
    </source>
</evidence>
<protein>
    <submittedName>
        <fullName evidence="2">Potassium channel tetramerization domain containing 5</fullName>
    </submittedName>
</protein>
<sequence>MAENHCELLPPARGGLGAGLGGGLCRRCSAGLGALAQRPGSVSKWVRLNVGGTYFLTTRQTLCRDPKSFLYRLCQADPDLDSDKDETGAYLIDRDPTYFGPVLNYLRHGKLVINKDLAEEGVLEEAEFYNITSLIKLVKDKIRERDSKTSQVPVKHVYRVLQCQEEELTQMVSTMSDGWKFEQLVSIGSSYNYGNEDQAEFLCVVSKELHNTPYGTASEPSEKAKVRAGMAPAWGRLGWEGSCPLRASSSPAILIKPPVSAPVALLTGQTHGLPWDRVCQHRLPVSSCDLPACTQSCSWKGPLGLLQGLCS</sequence>
<dbReference type="VEuPathDB" id="HostDB:ENSMMUG00000015942"/>
<dbReference type="Gene3D" id="6.10.140.750">
    <property type="match status" value="1"/>
</dbReference>
<dbReference type="Bgee" id="ENSMMUG00000015942">
    <property type="expression patterns" value="Expressed in fibroblast and 23 other cell types or tissues"/>
</dbReference>
<dbReference type="SMART" id="SM00225">
    <property type="entry name" value="BTB"/>
    <property type="match status" value="1"/>
</dbReference>
<gene>
    <name evidence="2 4" type="primary">KCTD5</name>
</gene>
<reference evidence="2" key="2">
    <citation type="submission" date="2019-01" db="EMBL/GenBank/DDBJ databases">
        <authorList>
            <person name="Graves T."/>
            <person name="Eichler E.E."/>
            <person name="Wilson R.K."/>
        </authorList>
    </citation>
    <scope>NUCLEOTIDE SEQUENCE [LARGE SCALE GENOMIC DNA]</scope>
    <source>
        <strain evidence="2">17573</strain>
    </source>
</reference>
<dbReference type="CDD" id="cd18390">
    <property type="entry name" value="BTB_POZ_KCTD5"/>
    <property type="match status" value="1"/>
</dbReference>
<keyword evidence="3" id="KW-1185">Reference proteome</keyword>
<dbReference type="InterPro" id="IPR003131">
    <property type="entry name" value="T1-type_BTB"/>
</dbReference>
<dbReference type="VGNC" id="VGNC:73876">
    <property type="gene designation" value="KCTD5"/>
</dbReference>
<reference evidence="3" key="1">
    <citation type="journal article" date="2007" name="Science">
        <title>Evolutionary and biomedical insights from the rhesus macaque genome.</title>
        <authorList>
            <person name="Gibbs R.A."/>
            <person name="Rogers J."/>
            <person name="Katze M.G."/>
            <person name="Bumgarner R."/>
            <person name="Weinstock G.M."/>
            <person name="Mardis E.R."/>
            <person name="Remington K.A."/>
            <person name="Strausberg R.L."/>
            <person name="Venter J.C."/>
            <person name="Wilson R.K."/>
            <person name="Batzer M.A."/>
            <person name="Bustamante C.D."/>
            <person name="Eichler E.E."/>
            <person name="Hahn M.W."/>
            <person name="Hardison R.C."/>
            <person name="Makova K.D."/>
            <person name="Miller W."/>
            <person name="Milosavljevic A."/>
            <person name="Palermo R.E."/>
            <person name="Siepel A."/>
            <person name="Sikela J.M."/>
            <person name="Attaway T."/>
            <person name="Bell S."/>
            <person name="Bernard K.E."/>
            <person name="Buhay C.J."/>
            <person name="Chandrabose M.N."/>
            <person name="Dao M."/>
            <person name="Davis C."/>
            <person name="Delehaunty K.D."/>
            <person name="Ding Y."/>
            <person name="Dinh H.H."/>
            <person name="Dugan-Rocha S."/>
            <person name="Fulton L.A."/>
            <person name="Gabisi R.A."/>
            <person name="Garner T.T."/>
            <person name="Godfrey J."/>
            <person name="Hawes A.C."/>
            <person name="Hernandez J."/>
            <person name="Hines S."/>
            <person name="Holder M."/>
            <person name="Hume J."/>
            <person name="Jhangiani S.N."/>
            <person name="Joshi V."/>
            <person name="Khan Z.M."/>
            <person name="Kirkness E.F."/>
            <person name="Cree A."/>
            <person name="Fowler R.G."/>
            <person name="Lee S."/>
            <person name="Lewis L.R."/>
            <person name="Li Z."/>
            <person name="Liu Y.-S."/>
            <person name="Moore S.M."/>
            <person name="Muzny D."/>
            <person name="Nazareth L.V."/>
            <person name="Ngo D.N."/>
            <person name="Okwuonu G.O."/>
            <person name="Pai G."/>
            <person name="Parker D."/>
            <person name="Paul H.A."/>
            <person name="Pfannkoch C."/>
            <person name="Pohl C.S."/>
            <person name="Rogers Y.-H.C."/>
            <person name="Ruiz S.J."/>
            <person name="Sabo A."/>
            <person name="Santibanez J."/>
            <person name="Schneider B.W."/>
            <person name="Smith S.M."/>
            <person name="Sodergren E."/>
            <person name="Svatek A.F."/>
            <person name="Utterback T.R."/>
            <person name="Vattathil S."/>
            <person name="Warren W."/>
            <person name="White C.S."/>
            <person name="Chinwalla A.T."/>
            <person name="Feng Y."/>
            <person name="Halpern A.L."/>
            <person name="Hillier L.W."/>
            <person name="Huang X."/>
            <person name="Minx P."/>
            <person name="Nelson J.O."/>
            <person name="Pepin K.H."/>
            <person name="Qin X."/>
            <person name="Sutton G.G."/>
            <person name="Venter E."/>
            <person name="Walenz B.P."/>
            <person name="Wallis J.W."/>
            <person name="Worley K.C."/>
            <person name="Yang S.-P."/>
            <person name="Jones S.M."/>
            <person name="Marra M.A."/>
            <person name="Rocchi M."/>
            <person name="Schein J.E."/>
            <person name="Baertsch R."/>
            <person name="Clarke L."/>
            <person name="Csuros M."/>
            <person name="Glasscock J."/>
            <person name="Harris R.A."/>
            <person name="Havlak P."/>
            <person name="Jackson A.R."/>
            <person name="Jiang H."/>
            <person name="Liu Y."/>
            <person name="Messina D.N."/>
            <person name="Shen Y."/>
            <person name="Song H.X.-Z."/>
            <person name="Wylie T."/>
            <person name="Zhang L."/>
            <person name="Birney E."/>
            <person name="Han K."/>
            <person name="Konkel M.K."/>
            <person name="Lee J."/>
            <person name="Smit A.F.A."/>
            <person name="Ullmer B."/>
            <person name="Wang H."/>
            <person name="Xing J."/>
            <person name="Burhans R."/>
            <person name="Cheng Z."/>
            <person name="Karro J.E."/>
            <person name="Ma J."/>
            <person name="Raney B."/>
            <person name="She X."/>
            <person name="Cox M.J."/>
            <person name="Demuth J.P."/>
            <person name="Dumas L.J."/>
            <person name="Han S.-G."/>
            <person name="Hopkins J."/>
            <person name="Karimpour-Fard A."/>
            <person name="Kim Y.H."/>
            <person name="Pollack J.R."/>
            <person name="Vinar T."/>
            <person name="Addo-Quaye C."/>
            <person name="Degenhardt J."/>
            <person name="Denby A."/>
            <person name="Hubisz M.J."/>
            <person name="Indap A."/>
            <person name="Kosiol C."/>
            <person name="Lahn B.T."/>
            <person name="Lawson H.A."/>
            <person name="Marklein A."/>
            <person name="Nielsen R."/>
            <person name="Vallender E.J."/>
            <person name="Clark A.G."/>
            <person name="Ferguson B."/>
            <person name="Hernandez R.D."/>
            <person name="Hirani K."/>
            <person name="Kehrer-Sawatzki H."/>
            <person name="Kolb J."/>
            <person name="Patil S."/>
            <person name="Pu L.-L."/>
            <person name="Ren Y."/>
            <person name="Smith D.G."/>
            <person name="Wheeler D.A."/>
            <person name="Schenck I."/>
            <person name="Ball E.V."/>
            <person name="Chen R."/>
            <person name="Cooper D.N."/>
            <person name="Giardine B."/>
            <person name="Hsu F."/>
            <person name="Kent W.J."/>
            <person name="Lesk A."/>
            <person name="Nelson D.L."/>
            <person name="O'brien W.E."/>
            <person name="Pruefer K."/>
            <person name="Stenson P.D."/>
            <person name="Wallace J.C."/>
            <person name="Ke H."/>
            <person name="Liu X.-M."/>
            <person name="Wang P."/>
            <person name="Xiang A.P."/>
            <person name="Yang F."/>
            <person name="Barber G.P."/>
            <person name="Haussler D."/>
            <person name="Karolchik D."/>
            <person name="Kern A.D."/>
            <person name="Kuhn R.M."/>
            <person name="Smith K.E."/>
            <person name="Zwieg A.S."/>
        </authorList>
    </citation>
    <scope>NUCLEOTIDE SEQUENCE [LARGE SCALE GENOMIC DNA]</scope>
    <source>
        <strain evidence="3">17573</strain>
    </source>
</reference>
<dbReference type="OMA" id="LPGKWVR"/>
<dbReference type="SUPFAM" id="SSF54695">
    <property type="entry name" value="POZ domain"/>
    <property type="match status" value="1"/>
</dbReference>
<dbReference type="InterPro" id="IPR011333">
    <property type="entry name" value="SKP1/BTB/POZ_sf"/>
</dbReference>
<reference evidence="2" key="4">
    <citation type="submission" date="2025-09" db="UniProtKB">
        <authorList>
            <consortium name="Ensembl"/>
        </authorList>
    </citation>
    <scope>IDENTIFICATION</scope>
    <source>
        <strain evidence="2">17573</strain>
    </source>
</reference>
<dbReference type="GO" id="GO:0051260">
    <property type="term" value="P:protein homooligomerization"/>
    <property type="evidence" value="ECO:0007669"/>
    <property type="project" value="InterPro"/>
</dbReference>
<organism evidence="2 3">
    <name type="scientific">Macaca mulatta</name>
    <name type="common">Rhesus macaque</name>
    <dbReference type="NCBI Taxonomy" id="9544"/>
    <lineage>
        <taxon>Eukaryota</taxon>
        <taxon>Metazoa</taxon>
        <taxon>Chordata</taxon>
        <taxon>Craniata</taxon>
        <taxon>Vertebrata</taxon>
        <taxon>Euteleostomi</taxon>
        <taxon>Mammalia</taxon>
        <taxon>Eutheria</taxon>
        <taxon>Euarchontoglires</taxon>
        <taxon>Primates</taxon>
        <taxon>Haplorrhini</taxon>
        <taxon>Catarrhini</taxon>
        <taxon>Cercopithecidae</taxon>
        <taxon>Cercopithecinae</taxon>
        <taxon>Macaca</taxon>
    </lineage>
</organism>
<dbReference type="Gene3D" id="3.30.710.10">
    <property type="entry name" value="Potassium Channel Kv1.1, Chain A"/>
    <property type="match status" value="1"/>
</dbReference>
<feature type="domain" description="BTB" evidence="1">
    <location>
        <begin position="44"/>
        <end position="146"/>
    </location>
</feature>
<reference evidence="2" key="3">
    <citation type="submission" date="2025-08" db="UniProtKB">
        <authorList>
            <consortium name="Ensembl"/>
        </authorList>
    </citation>
    <scope>IDENTIFICATION</scope>
    <source>
        <strain evidence="2">17573</strain>
    </source>
</reference>
<dbReference type="SMR" id="A0A5F8AE07"/>
<dbReference type="FunFam" id="3.30.70.2000:FF:000001">
    <property type="entry name" value="Potassium channel tetramerization domain-containing 17"/>
    <property type="match status" value="1"/>
</dbReference>
<dbReference type="PANTHER" id="PTHR14958:SF12">
    <property type="entry name" value="BTB_POZ DOMAIN-CONTAINING PROTEIN KCTD5"/>
    <property type="match status" value="1"/>
</dbReference>
<dbReference type="AlphaFoldDB" id="A0A5F8AE07"/>
<proteinExistence type="predicted"/>
<dbReference type="Gene3D" id="3.30.70.2000">
    <property type="match status" value="1"/>
</dbReference>
<dbReference type="PANTHER" id="PTHR14958">
    <property type="entry name" value="POTASSIUM CHANNEL TETRAMERISATION DOMAIN CONTAINING PROTEIN"/>
    <property type="match status" value="1"/>
</dbReference>
<dbReference type="GeneTree" id="ENSGT00940000160374"/>
<evidence type="ECO:0000313" key="2">
    <source>
        <dbReference type="Ensembl" id="ENSMMUP00000076107.1"/>
    </source>
</evidence>